<dbReference type="PROSITE" id="PS50234">
    <property type="entry name" value="VWFA"/>
    <property type="match status" value="1"/>
</dbReference>
<keyword evidence="1" id="KW-1133">Transmembrane helix</keyword>
<evidence type="ECO:0000259" key="2">
    <source>
        <dbReference type="PROSITE" id="PS50234"/>
    </source>
</evidence>
<dbReference type="Pfam" id="PF00092">
    <property type="entry name" value="VWA"/>
    <property type="match status" value="1"/>
</dbReference>
<dbReference type="EMBL" id="CP132302">
    <property type="protein sequence ID" value="WLR97636.1"/>
    <property type="molecule type" value="Genomic_DNA"/>
</dbReference>
<keyword evidence="1" id="KW-0472">Membrane</keyword>
<evidence type="ECO:0000256" key="1">
    <source>
        <dbReference type="SAM" id="Phobius"/>
    </source>
</evidence>
<feature type="domain" description="VWFA" evidence="2">
    <location>
        <begin position="170"/>
        <end position="398"/>
    </location>
</feature>
<dbReference type="InterPro" id="IPR002035">
    <property type="entry name" value="VWF_A"/>
</dbReference>
<name>A0AA50H820_9HYPH</name>
<keyword evidence="1" id="KW-0812">Transmembrane</keyword>
<dbReference type="Gene3D" id="3.40.50.410">
    <property type="entry name" value="von Willebrand factor, type A domain"/>
    <property type="match status" value="1"/>
</dbReference>
<keyword evidence="4" id="KW-1185">Reference proteome</keyword>
<gene>
    <name evidence="3" type="ORF">Q9313_00970</name>
</gene>
<feature type="transmembrane region" description="Helical" evidence="1">
    <location>
        <begin position="21"/>
        <end position="41"/>
    </location>
</feature>
<dbReference type="SMART" id="SM00327">
    <property type="entry name" value="VWA"/>
    <property type="match status" value="1"/>
</dbReference>
<dbReference type="Pfam" id="PF13400">
    <property type="entry name" value="Tad"/>
    <property type="match status" value="1"/>
</dbReference>
<evidence type="ECO:0000313" key="3">
    <source>
        <dbReference type="EMBL" id="WLR97636.1"/>
    </source>
</evidence>
<accession>A0AA50H820</accession>
<evidence type="ECO:0000313" key="4">
    <source>
        <dbReference type="Proteomes" id="UP001234585"/>
    </source>
</evidence>
<dbReference type="Proteomes" id="UP001234585">
    <property type="component" value="Chromosome"/>
</dbReference>
<proteinExistence type="predicted"/>
<dbReference type="CDD" id="cd00198">
    <property type="entry name" value="vWFA"/>
    <property type="match status" value="1"/>
</dbReference>
<protein>
    <submittedName>
        <fullName evidence="3">VWA domain-containing protein</fullName>
    </submittedName>
</protein>
<organism evidence="3 4">
    <name type="scientific">Shinella sumterensis</name>
    <dbReference type="NCBI Taxonomy" id="1967501"/>
    <lineage>
        <taxon>Bacteria</taxon>
        <taxon>Pseudomonadati</taxon>
        <taxon>Pseudomonadota</taxon>
        <taxon>Alphaproteobacteria</taxon>
        <taxon>Hyphomicrobiales</taxon>
        <taxon>Rhizobiaceae</taxon>
        <taxon>Shinella</taxon>
    </lineage>
</organism>
<dbReference type="SUPFAM" id="SSF53300">
    <property type="entry name" value="vWA-like"/>
    <property type="match status" value="1"/>
</dbReference>
<reference evidence="3 4" key="1">
    <citation type="submission" date="2023-08" db="EMBL/GenBank/DDBJ databases">
        <title>Pathogen: clinical or host-associated sample.</title>
        <authorList>
            <person name="Hergert J."/>
            <person name="Casey R."/>
            <person name="Wagner J."/>
            <person name="Young E.L."/>
            <person name="Oakeson K.F."/>
        </authorList>
    </citation>
    <scope>NUCLEOTIDE SEQUENCE [LARGE SCALE GENOMIC DNA]</scope>
    <source>
        <strain evidence="3 4">1760953</strain>
    </source>
</reference>
<dbReference type="AlphaFoldDB" id="A0AA50H820"/>
<dbReference type="RefSeq" id="WP_306037563.1">
    <property type="nucleotide sequence ID" value="NZ_CP132302.1"/>
</dbReference>
<dbReference type="InterPro" id="IPR036465">
    <property type="entry name" value="vWFA_dom_sf"/>
</dbReference>
<dbReference type="InterPro" id="IPR028087">
    <property type="entry name" value="Tad_N"/>
</dbReference>
<sequence length="411" mass="43769">MTKKTQGRTILSRLLKDRFGNFAMVTAVTIPVILAAGGVAIDMTKMVLAKAELQDASDAAALAAASAMANDKKTAAEAKKIAAELFALQISSTSGIVKEGDTTLVDDPPVIDIKETPIQNNGKSYTVDIATSYSVKFSVFTRLLGHSTIKLAAASTAESVSATESKNAFSMFLVLDRSGSMSFITTEIESESTPCQNFTSSNWSSTPEKLGKSKPCYIPKINALKSAVKALAQQIDKADPTSEYVRMGAASYNDAMLSPISALAWGTKDLVKFVDAIPRVPTGGTDSSGAFAEAVKKLKDGSEITAHQTKNGRTPNRYIIFMTDGENTHYKGKVNDTEADKQTKLSCDEARKANIQVYAVAFLAPARGQKLLKDCATTPQHYFAAENMAALISAFSVIGSQTAAVVSRLTK</sequence>